<dbReference type="AlphaFoldDB" id="A0A656GIA0"/>
<sequence length="40" mass="4635">MRVGFEGLDDAELGDIRHLDVDFRRRNIVREGFEQVFGIG</sequence>
<gene>
    <name evidence="1" type="ORF">PSYMO_29528</name>
</gene>
<organism evidence="1 2">
    <name type="scientific">Pseudomonas amygdali pv. mori str. 301020</name>
    <dbReference type="NCBI Taxonomy" id="629261"/>
    <lineage>
        <taxon>Bacteria</taxon>
        <taxon>Pseudomonadati</taxon>
        <taxon>Pseudomonadota</taxon>
        <taxon>Gammaproteobacteria</taxon>
        <taxon>Pseudomonadales</taxon>
        <taxon>Pseudomonadaceae</taxon>
        <taxon>Pseudomonas</taxon>
        <taxon>Pseudomonas amygdali</taxon>
    </lineage>
</organism>
<evidence type="ECO:0000313" key="1">
    <source>
        <dbReference type="EMBL" id="EGH25344.1"/>
    </source>
</evidence>
<evidence type="ECO:0000313" key="2">
    <source>
        <dbReference type="Proteomes" id="UP000003465"/>
    </source>
</evidence>
<dbReference type="EMBL" id="AEAG01001269">
    <property type="protein sequence ID" value="EGH25344.1"/>
    <property type="molecule type" value="Genomic_DNA"/>
</dbReference>
<accession>A0A656GIA0</accession>
<name>A0A656GIA0_PSEA0</name>
<proteinExistence type="predicted"/>
<comment type="caution">
    <text evidence="1">The sequence shown here is derived from an EMBL/GenBank/DDBJ whole genome shotgun (WGS) entry which is preliminary data.</text>
</comment>
<dbReference type="Proteomes" id="UP000003465">
    <property type="component" value="Unassembled WGS sequence"/>
</dbReference>
<protein>
    <submittedName>
        <fullName evidence="1">Uncharacterized protein</fullName>
    </submittedName>
</protein>
<reference evidence="1 2" key="1">
    <citation type="journal article" date="2011" name="PLoS Pathog.">
        <title>Dynamic evolution of pathogenicity revealed by sequencing and comparative genomics of 19 Pseudomonas syringae isolates.</title>
        <authorList>
            <person name="Baltrus D.A."/>
            <person name="Nishimura M.T."/>
            <person name="Romanchuk A."/>
            <person name="Chang J.H."/>
            <person name="Mukhtar M.S."/>
            <person name="Cherkis K."/>
            <person name="Roach J."/>
            <person name="Grant S.R."/>
            <person name="Jones C.D."/>
            <person name="Dangl J.L."/>
        </authorList>
    </citation>
    <scope>NUCLEOTIDE SEQUENCE [LARGE SCALE GENOMIC DNA]</scope>
    <source>
        <strain evidence="1 2">301020</strain>
    </source>
</reference>